<organism evidence="4 5">
    <name type="scientific">Eumeta variegata</name>
    <name type="common">Bagworm moth</name>
    <name type="synonym">Eumeta japonica</name>
    <dbReference type="NCBI Taxonomy" id="151549"/>
    <lineage>
        <taxon>Eukaryota</taxon>
        <taxon>Metazoa</taxon>
        <taxon>Ecdysozoa</taxon>
        <taxon>Arthropoda</taxon>
        <taxon>Hexapoda</taxon>
        <taxon>Insecta</taxon>
        <taxon>Pterygota</taxon>
        <taxon>Neoptera</taxon>
        <taxon>Endopterygota</taxon>
        <taxon>Lepidoptera</taxon>
        <taxon>Glossata</taxon>
        <taxon>Ditrysia</taxon>
        <taxon>Tineoidea</taxon>
        <taxon>Psychidae</taxon>
        <taxon>Oiketicinae</taxon>
        <taxon>Eumeta</taxon>
    </lineage>
</organism>
<dbReference type="GO" id="GO:0016887">
    <property type="term" value="F:ATP hydrolysis activity"/>
    <property type="evidence" value="ECO:0007669"/>
    <property type="project" value="InterPro"/>
</dbReference>
<accession>A0A4C1TTA1</accession>
<reference evidence="4 5" key="1">
    <citation type="journal article" date="2019" name="Commun. Biol.">
        <title>The bagworm genome reveals a unique fibroin gene that provides high tensile strength.</title>
        <authorList>
            <person name="Kono N."/>
            <person name="Nakamura H."/>
            <person name="Ohtoshi R."/>
            <person name="Tomita M."/>
            <person name="Numata K."/>
            <person name="Arakawa K."/>
        </authorList>
    </citation>
    <scope>NUCLEOTIDE SEQUENCE [LARGE SCALE GENOMIC DNA]</scope>
</reference>
<dbReference type="PANTHER" id="PTHR24223">
    <property type="entry name" value="ATP-BINDING CASSETTE SUB-FAMILY C"/>
    <property type="match status" value="1"/>
</dbReference>
<dbReference type="STRING" id="151549.A0A4C1TTA1"/>
<dbReference type="GO" id="GO:0042626">
    <property type="term" value="F:ATPase-coupled transmembrane transporter activity"/>
    <property type="evidence" value="ECO:0007669"/>
    <property type="project" value="TreeGrafter"/>
</dbReference>
<evidence type="ECO:0000256" key="1">
    <source>
        <dbReference type="ARBA" id="ARBA00022741"/>
    </source>
</evidence>
<comment type="caution">
    <text evidence="4">The sequence shown here is derived from an EMBL/GenBank/DDBJ whole genome shotgun (WGS) entry which is preliminary data.</text>
</comment>
<dbReference type="Gene3D" id="3.40.50.300">
    <property type="entry name" value="P-loop containing nucleotide triphosphate hydrolases"/>
    <property type="match status" value="1"/>
</dbReference>
<dbReference type="OrthoDB" id="6500128at2759"/>
<gene>
    <name evidence="4" type="primary">l(2)03659</name>
    <name evidence="4" type="ORF">EVAR_71586_1</name>
</gene>
<dbReference type="PANTHER" id="PTHR24223:SF324">
    <property type="entry name" value="LD17001P"/>
    <property type="match status" value="1"/>
</dbReference>
<dbReference type="Proteomes" id="UP000299102">
    <property type="component" value="Unassembled WGS sequence"/>
</dbReference>
<dbReference type="Pfam" id="PF00005">
    <property type="entry name" value="ABC_tran"/>
    <property type="match status" value="1"/>
</dbReference>
<dbReference type="EMBL" id="BGZK01006247">
    <property type="protein sequence ID" value="GBP17240.1"/>
    <property type="molecule type" value="Genomic_DNA"/>
</dbReference>
<keyword evidence="1" id="KW-0547">Nucleotide-binding</keyword>
<keyword evidence="2" id="KW-0067">ATP-binding</keyword>
<dbReference type="InterPro" id="IPR027417">
    <property type="entry name" value="P-loop_NTPase"/>
</dbReference>
<dbReference type="SUPFAM" id="SSF52540">
    <property type="entry name" value="P-loop containing nucleoside triphosphate hydrolases"/>
    <property type="match status" value="1"/>
</dbReference>
<dbReference type="AlphaFoldDB" id="A0A4C1TTA1"/>
<protein>
    <submittedName>
        <fullName evidence="4">Probable multidrug resistance-associated protein lethal(2)03659</fullName>
    </submittedName>
</protein>
<feature type="domain" description="ABC transporter" evidence="3">
    <location>
        <begin position="69"/>
        <end position="144"/>
    </location>
</feature>
<dbReference type="GO" id="GO:0016020">
    <property type="term" value="C:membrane"/>
    <property type="evidence" value="ECO:0007669"/>
    <property type="project" value="TreeGrafter"/>
</dbReference>
<dbReference type="InterPro" id="IPR050173">
    <property type="entry name" value="ABC_transporter_C-like"/>
</dbReference>
<proteinExistence type="predicted"/>
<dbReference type="InterPro" id="IPR003439">
    <property type="entry name" value="ABC_transporter-like_ATP-bd"/>
</dbReference>
<evidence type="ECO:0000313" key="4">
    <source>
        <dbReference type="EMBL" id="GBP17240.1"/>
    </source>
</evidence>
<name>A0A4C1TTA1_EUMVA</name>
<evidence type="ECO:0000259" key="3">
    <source>
        <dbReference type="Pfam" id="PF00005"/>
    </source>
</evidence>
<evidence type="ECO:0000313" key="5">
    <source>
        <dbReference type="Proteomes" id="UP000299102"/>
    </source>
</evidence>
<sequence>MCQWGMRQSAELENHMTSVERVLEYTNLEPEPAMETAEEFKPKGVWPSEGRIEFVNFNLRYKPTGDCILRNLKFTIEPKQKVGIVGRTGAGKSSIIQSMFRLAYNEGMIRIDGVDIANIGLYDLRSKISIIPKILCYFRELYVTTWILYKNIRMKKCSKHWQMWS</sequence>
<keyword evidence="5" id="KW-1185">Reference proteome</keyword>
<dbReference type="GO" id="GO:0005524">
    <property type="term" value="F:ATP binding"/>
    <property type="evidence" value="ECO:0007669"/>
    <property type="project" value="UniProtKB-KW"/>
</dbReference>
<evidence type="ECO:0000256" key="2">
    <source>
        <dbReference type="ARBA" id="ARBA00022840"/>
    </source>
</evidence>